<reference evidence="1 3" key="2">
    <citation type="submission" date="2021-10" db="EMBL/GenBank/DDBJ databases">
        <title>Collection of gut derived symbiotic bacterial strains cultured from healthy donors.</title>
        <authorList>
            <person name="Lin H."/>
            <person name="Littmann E."/>
            <person name="Claire K."/>
            <person name="Pamer E."/>
        </authorList>
    </citation>
    <scope>NUCLEOTIDE SEQUENCE [LARGE SCALE GENOMIC DNA]</scope>
    <source>
        <strain evidence="1 3">MSK.17.68</strain>
    </source>
</reference>
<protein>
    <submittedName>
        <fullName evidence="1">Nif11-like leader peptide family natural product</fullName>
    </submittedName>
</protein>
<accession>A0A6N3B2D0</accession>
<reference evidence="2" key="1">
    <citation type="submission" date="2019-11" db="EMBL/GenBank/DDBJ databases">
        <authorList>
            <person name="Feng L."/>
        </authorList>
    </citation>
    <scope>NUCLEOTIDE SEQUENCE</scope>
    <source>
        <strain evidence="2">IbartlettiiLFYP30</strain>
    </source>
</reference>
<organism evidence="2">
    <name type="scientific">Intestinibacter bartlettii</name>
    <dbReference type="NCBI Taxonomy" id="261299"/>
    <lineage>
        <taxon>Bacteria</taxon>
        <taxon>Bacillati</taxon>
        <taxon>Bacillota</taxon>
        <taxon>Clostridia</taxon>
        <taxon>Peptostreptococcales</taxon>
        <taxon>Peptostreptococcaceae</taxon>
        <taxon>Intestinibacter</taxon>
    </lineage>
</organism>
<evidence type="ECO:0000313" key="3">
    <source>
        <dbReference type="Proteomes" id="UP001299409"/>
    </source>
</evidence>
<keyword evidence="3" id="KW-1185">Reference proteome</keyword>
<dbReference type="EMBL" id="JAJBMB010000017">
    <property type="protein sequence ID" value="MCB5447168.1"/>
    <property type="molecule type" value="Genomic_DNA"/>
</dbReference>
<name>A0A6N3B2D0_9FIRM</name>
<proteinExistence type="predicted"/>
<dbReference type="RefSeq" id="WP_007286031.1">
    <property type="nucleotide sequence ID" value="NZ_BAABXU010000001.1"/>
</dbReference>
<evidence type="ECO:0000313" key="2">
    <source>
        <dbReference type="EMBL" id="VYT99005.1"/>
    </source>
</evidence>
<dbReference type="Proteomes" id="UP001299409">
    <property type="component" value="Unassembled WGS sequence"/>
</dbReference>
<evidence type="ECO:0000313" key="1">
    <source>
        <dbReference type="EMBL" id="MCB5447168.1"/>
    </source>
</evidence>
<sequence>MNEKLVKILTEARHNPNLKQKLIDTKSAKDPMQAFCEVATEAGYPMTVGELFQIGEEYAANLLKSCNGGAVYPIDDWGDWYEDFFAALK</sequence>
<dbReference type="AlphaFoldDB" id="A0A6N3B2D0"/>
<gene>
    <name evidence="2" type="ORF">IBLFYP30_01466</name>
    <name evidence="1" type="ORF">LIP50_13260</name>
</gene>
<dbReference type="EMBL" id="CACRUE010000024">
    <property type="protein sequence ID" value="VYT99005.1"/>
    <property type="molecule type" value="Genomic_DNA"/>
</dbReference>
<dbReference type="GeneID" id="89564445"/>